<dbReference type="EMBL" id="VIWY01000003">
    <property type="protein sequence ID" value="TWG20986.1"/>
    <property type="molecule type" value="Genomic_DNA"/>
</dbReference>
<evidence type="ECO:0000313" key="2">
    <source>
        <dbReference type="Proteomes" id="UP000320239"/>
    </source>
</evidence>
<protein>
    <submittedName>
        <fullName evidence="1">Uncharacterized protein</fullName>
    </submittedName>
</protein>
<gene>
    <name evidence="1" type="ORF">FHX34_103515</name>
</gene>
<dbReference type="AlphaFoldDB" id="A0A561WAU1"/>
<keyword evidence="2" id="KW-1185">Reference proteome</keyword>
<accession>A0A561WAU1</accession>
<proteinExistence type="predicted"/>
<reference evidence="1 2" key="1">
    <citation type="submission" date="2019-06" db="EMBL/GenBank/DDBJ databases">
        <title>Sequencing the genomes of 1000 actinobacteria strains.</title>
        <authorList>
            <person name="Klenk H.-P."/>
        </authorList>
    </citation>
    <scope>NUCLEOTIDE SEQUENCE [LARGE SCALE GENOMIC DNA]</scope>
    <source>
        <strain evidence="1 2">DSM 43866</strain>
    </source>
</reference>
<organism evidence="1 2">
    <name type="scientific">Actinoplanes teichomyceticus</name>
    <dbReference type="NCBI Taxonomy" id="1867"/>
    <lineage>
        <taxon>Bacteria</taxon>
        <taxon>Bacillati</taxon>
        <taxon>Actinomycetota</taxon>
        <taxon>Actinomycetes</taxon>
        <taxon>Micromonosporales</taxon>
        <taxon>Micromonosporaceae</taxon>
        <taxon>Actinoplanes</taxon>
    </lineage>
</organism>
<comment type="caution">
    <text evidence="1">The sequence shown here is derived from an EMBL/GenBank/DDBJ whole genome shotgun (WGS) entry which is preliminary data.</text>
</comment>
<name>A0A561WAU1_ACTTI</name>
<sequence length="83" mass="8895">MSRRCWTCNTEHDLDEACTTSMRGRTVTAAGGRLADDLTERPGPVITARFPGSDACCGEGIEAGDRIRADGHGGWIHEGCDDE</sequence>
<dbReference type="Proteomes" id="UP000320239">
    <property type="component" value="Unassembled WGS sequence"/>
</dbReference>
<evidence type="ECO:0000313" key="1">
    <source>
        <dbReference type="EMBL" id="TWG20986.1"/>
    </source>
</evidence>
<dbReference type="RefSeq" id="WP_122979669.1">
    <property type="nucleotide sequence ID" value="NZ_BOMX01000113.1"/>
</dbReference>